<protein>
    <submittedName>
        <fullName evidence="2">Acetyltransferase</fullName>
    </submittedName>
</protein>
<sequence length="174" mass="19856">MVRLIEFGREHFPTVASWLRSERDLVQWGGPDLTYPLSDHQLEQMVEEGQTTPPSRLCWMAVDVAQTLVGHVQLALDWKNGVARVARVIIAPEVRGRGHASALLESVVKQAFSYDEIERTELNVYSWNTAAVRTYNKVGFSHEGVRRSSVRVGDERWDTAVMGILRPEWEARRL</sequence>
<dbReference type="Proteomes" id="UP000068164">
    <property type="component" value="Unassembled WGS sequence"/>
</dbReference>
<name>A0A109JX60_9HYPH</name>
<evidence type="ECO:0000313" key="2">
    <source>
        <dbReference type="EMBL" id="KWV56772.1"/>
    </source>
</evidence>
<keyword evidence="3" id="KW-1185">Reference proteome</keyword>
<dbReference type="OrthoDB" id="5815030at2"/>
<dbReference type="PANTHER" id="PTHR43415">
    <property type="entry name" value="SPERMIDINE N(1)-ACETYLTRANSFERASE"/>
    <property type="match status" value="1"/>
</dbReference>
<reference evidence="2 3" key="1">
    <citation type="submission" date="2015-11" db="EMBL/GenBank/DDBJ databases">
        <title>Draft Genome Sequence of the Strain BR 10423 (Rhizobium sp.) isolated from nodules of Mimosa pudica.</title>
        <authorList>
            <person name="Barauna A.C."/>
            <person name="Zilli J.E."/>
            <person name="Simoes-Araujo J.L."/>
            <person name="Reis V.M."/>
            <person name="James E.K."/>
            <person name="Reis F.B.Jr."/>
            <person name="Rouws L.F."/>
            <person name="Passos S.R."/>
            <person name="Gois S.R."/>
        </authorList>
    </citation>
    <scope>NUCLEOTIDE SEQUENCE [LARGE SCALE GENOMIC DNA]</scope>
    <source>
        <strain evidence="2 3">BR10423</strain>
    </source>
</reference>
<organism evidence="2 3">
    <name type="scientific">Rhizobium altiplani</name>
    <dbReference type="NCBI Taxonomy" id="1864509"/>
    <lineage>
        <taxon>Bacteria</taxon>
        <taxon>Pseudomonadati</taxon>
        <taxon>Pseudomonadota</taxon>
        <taxon>Alphaproteobacteria</taxon>
        <taxon>Hyphomicrobiales</taxon>
        <taxon>Rhizobiaceae</taxon>
        <taxon>Rhizobium/Agrobacterium group</taxon>
        <taxon>Rhizobium</taxon>
    </lineage>
</organism>
<feature type="domain" description="N-acetyltransferase" evidence="1">
    <location>
        <begin position="2"/>
        <end position="167"/>
    </location>
</feature>
<dbReference type="CDD" id="cd04301">
    <property type="entry name" value="NAT_SF"/>
    <property type="match status" value="1"/>
</dbReference>
<dbReference type="SUPFAM" id="SSF55729">
    <property type="entry name" value="Acyl-CoA N-acyltransferases (Nat)"/>
    <property type="match status" value="1"/>
</dbReference>
<proteinExistence type="predicted"/>
<accession>A0A109JX60</accession>
<dbReference type="PROSITE" id="PS51186">
    <property type="entry name" value="GNAT"/>
    <property type="match status" value="1"/>
</dbReference>
<evidence type="ECO:0000259" key="1">
    <source>
        <dbReference type="PROSITE" id="PS51186"/>
    </source>
</evidence>
<dbReference type="GO" id="GO:0016747">
    <property type="term" value="F:acyltransferase activity, transferring groups other than amino-acyl groups"/>
    <property type="evidence" value="ECO:0007669"/>
    <property type="project" value="InterPro"/>
</dbReference>
<dbReference type="PANTHER" id="PTHR43415:SF5">
    <property type="entry name" value="ACETYLTRANSFERASE"/>
    <property type="match status" value="1"/>
</dbReference>
<dbReference type="InterPro" id="IPR000182">
    <property type="entry name" value="GNAT_dom"/>
</dbReference>
<evidence type="ECO:0000313" key="3">
    <source>
        <dbReference type="Proteomes" id="UP000068164"/>
    </source>
</evidence>
<gene>
    <name evidence="2" type="ORF">AS026_33025</name>
</gene>
<dbReference type="Pfam" id="PF00583">
    <property type="entry name" value="Acetyltransf_1"/>
    <property type="match status" value="1"/>
</dbReference>
<dbReference type="AlphaFoldDB" id="A0A109JX60"/>
<dbReference type="Gene3D" id="3.40.630.30">
    <property type="match status" value="1"/>
</dbReference>
<comment type="caution">
    <text evidence="2">The sequence shown here is derived from an EMBL/GenBank/DDBJ whole genome shotgun (WGS) entry which is preliminary data.</text>
</comment>
<dbReference type="InterPro" id="IPR016181">
    <property type="entry name" value="Acyl_CoA_acyltransferase"/>
</dbReference>
<dbReference type="RefSeq" id="WP_062369126.1">
    <property type="nucleotide sequence ID" value="NZ_LNCD01000034.1"/>
</dbReference>
<dbReference type="EMBL" id="LNCD01000034">
    <property type="protein sequence ID" value="KWV56772.1"/>
    <property type="molecule type" value="Genomic_DNA"/>
</dbReference>